<keyword evidence="12" id="KW-0732">Signal</keyword>
<dbReference type="InterPro" id="IPR003827">
    <property type="entry name" value="tRNA_yW-synthesising"/>
</dbReference>
<sequence>MIKNVLLLLVPALVEHRFSFILHDIVNYEDVIHALKNHIGSAVLKFEPFVLHVQCSTIEDAQKLHTASIESGFRNSGLSISKREK</sequence>
<name>A0AAV4P1W5_CAEEX</name>
<comment type="similarity">
    <text evidence="2">Belongs to the TYW3 family.</text>
</comment>
<dbReference type="Pfam" id="PF02676">
    <property type="entry name" value="TYW3"/>
    <property type="match status" value="1"/>
</dbReference>
<dbReference type="GO" id="GO:0008033">
    <property type="term" value="P:tRNA processing"/>
    <property type="evidence" value="ECO:0007669"/>
    <property type="project" value="UniProtKB-KW"/>
</dbReference>
<dbReference type="AlphaFoldDB" id="A0AAV4P1W5"/>
<evidence type="ECO:0000256" key="4">
    <source>
        <dbReference type="ARBA" id="ARBA00016536"/>
    </source>
</evidence>
<comment type="function">
    <text evidence="9">Probable S-adenosyl-L-methionine-dependent methyltransferase that acts as a component of the wybutosine biosynthesis pathway. Wybutosine is a hyper modified guanosine with a tricyclic base found at the 3'-position adjacent to the anticodon of eukaryotic phenylalanine tRNA.</text>
</comment>
<comment type="catalytic activity">
    <reaction evidence="11">
        <text>4-demethyl-7-[(3S)-3-amino-3-carboxypropyl]wyosine(37) in tRNA(Phe) + S-adenosyl-L-methionine = 7-[(3S)-3-amino-3-carboxypropyl]wyosine(37) in tRNA(Phe) + S-adenosyl-L-homocysteine + H(+)</text>
        <dbReference type="Rhea" id="RHEA:36635"/>
        <dbReference type="Rhea" id="RHEA-COMP:10378"/>
        <dbReference type="Rhea" id="RHEA-COMP:10379"/>
        <dbReference type="ChEBI" id="CHEBI:15378"/>
        <dbReference type="ChEBI" id="CHEBI:57856"/>
        <dbReference type="ChEBI" id="CHEBI:59789"/>
        <dbReference type="ChEBI" id="CHEBI:73543"/>
        <dbReference type="ChEBI" id="CHEBI:73550"/>
        <dbReference type="EC" id="2.1.1.282"/>
    </reaction>
</comment>
<dbReference type="PANTHER" id="PTHR48418:SF1">
    <property type="entry name" value="TRNA WYBUTOSINE-SYNTHESIZING PROTEIN 3"/>
    <property type="match status" value="1"/>
</dbReference>
<reference evidence="14 15" key="1">
    <citation type="submission" date="2021-06" db="EMBL/GenBank/DDBJ databases">
        <title>Caerostris extrusa draft genome.</title>
        <authorList>
            <person name="Kono N."/>
            <person name="Arakawa K."/>
        </authorList>
    </citation>
    <scope>NUCLEOTIDE SEQUENCE [LARGE SCALE GENOMIC DNA]</scope>
</reference>
<evidence type="ECO:0000256" key="10">
    <source>
        <dbReference type="ARBA" id="ARBA00030554"/>
    </source>
</evidence>
<dbReference type="EC" id="2.1.1.282" evidence="3"/>
<dbReference type="GO" id="GO:0008168">
    <property type="term" value="F:methyltransferase activity"/>
    <property type="evidence" value="ECO:0007669"/>
    <property type="project" value="UniProtKB-KW"/>
</dbReference>
<keyword evidence="8" id="KW-0819">tRNA processing</keyword>
<dbReference type="GO" id="GO:0032259">
    <property type="term" value="P:methylation"/>
    <property type="evidence" value="ECO:0007669"/>
    <property type="project" value="UniProtKB-KW"/>
</dbReference>
<dbReference type="SUPFAM" id="SSF111278">
    <property type="entry name" value="SSo0622-like"/>
    <property type="match status" value="1"/>
</dbReference>
<dbReference type="Proteomes" id="UP001054945">
    <property type="component" value="Unassembled WGS sequence"/>
</dbReference>
<evidence type="ECO:0000313" key="14">
    <source>
        <dbReference type="EMBL" id="GIX89990.1"/>
    </source>
</evidence>
<keyword evidence="7" id="KW-0949">S-adenosyl-L-methionine</keyword>
<evidence type="ECO:0000256" key="11">
    <source>
        <dbReference type="ARBA" id="ARBA00049202"/>
    </source>
</evidence>
<dbReference type="EMBL" id="BPLR01003903">
    <property type="protein sequence ID" value="GIX89990.1"/>
    <property type="molecule type" value="Genomic_DNA"/>
</dbReference>
<evidence type="ECO:0000256" key="2">
    <source>
        <dbReference type="ARBA" id="ARBA00008569"/>
    </source>
</evidence>
<comment type="caution">
    <text evidence="14">The sequence shown here is derived from an EMBL/GenBank/DDBJ whole genome shotgun (WGS) entry which is preliminary data.</text>
</comment>
<dbReference type="PANTHER" id="PTHR48418">
    <property type="entry name" value="TRNA WYBUTOSINE-SYNTHESIZING PROTEIN 3"/>
    <property type="match status" value="1"/>
</dbReference>
<keyword evidence="15" id="KW-1185">Reference proteome</keyword>
<dbReference type="InterPro" id="IPR036602">
    <property type="entry name" value="tRNA_yW-synthesising-like_sf"/>
</dbReference>
<feature type="domain" description="tRNA wybutosine-synthesizing protein" evidence="13">
    <location>
        <begin position="17"/>
        <end position="82"/>
    </location>
</feature>
<dbReference type="Gene3D" id="3.30.1960.10">
    <property type="entry name" value="tRNA wybutosine-synthesizing-like"/>
    <property type="match status" value="1"/>
</dbReference>
<evidence type="ECO:0000256" key="12">
    <source>
        <dbReference type="SAM" id="SignalP"/>
    </source>
</evidence>
<accession>A0AAV4P1W5</accession>
<evidence type="ECO:0000259" key="13">
    <source>
        <dbReference type="Pfam" id="PF02676"/>
    </source>
</evidence>
<keyword evidence="5" id="KW-0489">Methyltransferase</keyword>
<organism evidence="14 15">
    <name type="scientific">Caerostris extrusa</name>
    <name type="common">Bark spider</name>
    <name type="synonym">Caerostris bankana</name>
    <dbReference type="NCBI Taxonomy" id="172846"/>
    <lineage>
        <taxon>Eukaryota</taxon>
        <taxon>Metazoa</taxon>
        <taxon>Ecdysozoa</taxon>
        <taxon>Arthropoda</taxon>
        <taxon>Chelicerata</taxon>
        <taxon>Arachnida</taxon>
        <taxon>Araneae</taxon>
        <taxon>Araneomorphae</taxon>
        <taxon>Entelegynae</taxon>
        <taxon>Araneoidea</taxon>
        <taxon>Araneidae</taxon>
        <taxon>Caerostris</taxon>
    </lineage>
</organism>
<comment type="pathway">
    <text evidence="1">tRNA modification; wybutosine-tRNA(Phe) biosynthesis.</text>
</comment>
<evidence type="ECO:0000256" key="7">
    <source>
        <dbReference type="ARBA" id="ARBA00022691"/>
    </source>
</evidence>
<evidence type="ECO:0000256" key="8">
    <source>
        <dbReference type="ARBA" id="ARBA00022694"/>
    </source>
</evidence>
<feature type="chain" id="PRO_5043405518" description="tRNA wybutosine-synthesizing protein 3 homolog" evidence="12">
    <location>
        <begin position="17"/>
        <end position="85"/>
    </location>
</feature>
<evidence type="ECO:0000256" key="3">
    <source>
        <dbReference type="ARBA" id="ARBA00012750"/>
    </source>
</evidence>
<keyword evidence="6" id="KW-0808">Transferase</keyword>
<gene>
    <name evidence="14" type="ORF">CEXT_232691</name>
</gene>
<protein>
    <recommendedName>
        <fullName evidence="4">tRNA wybutosine-synthesizing protein 3 homolog</fullName>
        <ecNumber evidence="3">2.1.1.282</ecNumber>
    </recommendedName>
    <alternativeName>
        <fullName evidence="10">tRNA(Phe) 7-((3-amino-3-carboxypropyl)-4-demethylwyosine(37)-N(4))-methyltransferase</fullName>
    </alternativeName>
</protein>
<evidence type="ECO:0000256" key="5">
    <source>
        <dbReference type="ARBA" id="ARBA00022603"/>
    </source>
</evidence>
<evidence type="ECO:0000256" key="6">
    <source>
        <dbReference type="ARBA" id="ARBA00022679"/>
    </source>
</evidence>
<feature type="signal peptide" evidence="12">
    <location>
        <begin position="1"/>
        <end position="16"/>
    </location>
</feature>
<evidence type="ECO:0000256" key="9">
    <source>
        <dbReference type="ARBA" id="ARBA00025378"/>
    </source>
</evidence>
<proteinExistence type="inferred from homology"/>
<evidence type="ECO:0000313" key="15">
    <source>
        <dbReference type="Proteomes" id="UP001054945"/>
    </source>
</evidence>
<evidence type="ECO:0000256" key="1">
    <source>
        <dbReference type="ARBA" id="ARBA00004797"/>
    </source>
</evidence>